<protein>
    <submittedName>
        <fullName evidence="1">Uncharacterized protein</fullName>
    </submittedName>
</protein>
<reference evidence="1 2" key="1">
    <citation type="journal article" date="2018" name="ACS Chem. Biol.">
        <title>Ketoreductase domain dysfunction expands chemodiversity: malyngamide biosynthesis in the cyanobacterium Okeania hirsuta.</title>
        <authorList>
            <person name="Moss N.A."/>
            <person name="Leao T."/>
            <person name="Rankin M."/>
            <person name="McCullough T.M."/>
            <person name="Qu P."/>
            <person name="Korobeynikov A."/>
            <person name="Smith J.L."/>
            <person name="Gerwick L."/>
            <person name="Gerwick W.H."/>
        </authorList>
    </citation>
    <scope>NUCLEOTIDE SEQUENCE [LARGE SCALE GENOMIC DNA]</scope>
    <source>
        <strain evidence="1 2">PAB10Feb10-1</strain>
    </source>
</reference>
<dbReference type="EMBL" id="RCBY01000029">
    <property type="protein sequence ID" value="RQH48719.1"/>
    <property type="molecule type" value="Genomic_DNA"/>
</dbReference>
<sequence length="68" mass="7712">MNKSQAKARTTSLELVVSNIFAARKISASDRQFLRTALFLPRLLSTTEQNQIKQVYEELMAGRISIVK</sequence>
<dbReference type="RefSeq" id="WP_124144087.1">
    <property type="nucleotide sequence ID" value="NZ_CAWOKI010000384.1"/>
</dbReference>
<accession>A0A3N6PGX6</accession>
<gene>
    <name evidence="1" type="ORF">D5R40_07695</name>
</gene>
<dbReference type="AlphaFoldDB" id="A0A3N6PGX6"/>
<keyword evidence="2" id="KW-1185">Reference proteome</keyword>
<evidence type="ECO:0000313" key="2">
    <source>
        <dbReference type="Proteomes" id="UP000269154"/>
    </source>
</evidence>
<organism evidence="1 2">
    <name type="scientific">Okeania hirsuta</name>
    <dbReference type="NCBI Taxonomy" id="1458930"/>
    <lineage>
        <taxon>Bacteria</taxon>
        <taxon>Bacillati</taxon>
        <taxon>Cyanobacteriota</taxon>
        <taxon>Cyanophyceae</taxon>
        <taxon>Oscillatoriophycideae</taxon>
        <taxon>Oscillatoriales</taxon>
        <taxon>Microcoleaceae</taxon>
        <taxon>Okeania</taxon>
    </lineage>
</organism>
<proteinExistence type="predicted"/>
<evidence type="ECO:0000313" key="1">
    <source>
        <dbReference type="EMBL" id="RQH48719.1"/>
    </source>
</evidence>
<name>A0A3N6PGX6_9CYAN</name>
<comment type="caution">
    <text evidence="1">The sequence shown here is derived from an EMBL/GenBank/DDBJ whole genome shotgun (WGS) entry which is preliminary data.</text>
</comment>
<dbReference type="Proteomes" id="UP000269154">
    <property type="component" value="Unassembled WGS sequence"/>
</dbReference>